<dbReference type="Proteomes" id="UP000244081">
    <property type="component" value="Unassembled WGS sequence"/>
</dbReference>
<comment type="subcellular location">
    <subcellularLocation>
        <location evidence="1">Periplasm</location>
    </subcellularLocation>
</comment>
<feature type="chain" id="PRO_5015588873" evidence="5">
    <location>
        <begin position="25"/>
        <end position="527"/>
    </location>
</feature>
<name>A0A2T5VE63_9HYPH</name>
<comment type="similarity">
    <text evidence="2">Belongs to the bacterial solute-binding protein 5 family.</text>
</comment>
<evidence type="ECO:0000256" key="3">
    <source>
        <dbReference type="ARBA" id="ARBA00022448"/>
    </source>
</evidence>
<evidence type="ECO:0000256" key="4">
    <source>
        <dbReference type="ARBA" id="ARBA00022729"/>
    </source>
</evidence>
<dbReference type="Gene3D" id="3.90.76.10">
    <property type="entry name" value="Dipeptide-binding Protein, Domain 1"/>
    <property type="match status" value="1"/>
</dbReference>
<feature type="domain" description="Solute-binding protein family 5" evidence="6">
    <location>
        <begin position="69"/>
        <end position="446"/>
    </location>
</feature>
<dbReference type="SUPFAM" id="SSF53850">
    <property type="entry name" value="Periplasmic binding protein-like II"/>
    <property type="match status" value="1"/>
</dbReference>
<evidence type="ECO:0000256" key="1">
    <source>
        <dbReference type="ARBA" id="ARBA00004418"/>
    </source>
</evidence>
<dbReference type="PANTHER" id="PTHR30290">
    <property type="entry name" value="PERIPLASMIC BINDING COMPONENT OF ABC TRANSPORTER"/>
    <property type="match status" value="1"/>
</dbReference>
<dbReference type="InterPro" id="IPR000914">
    <property type="entry name" value="SBP_5_dom"/>
</dbReference>
<dbReference type="PANTHER" id="PTHR30290:SF10">
    <property type="entry name" value="PERIPLASMIC OLIGOPEPTIDE-BINDING PROTEIN-RELATED"/>
    <property type="match status" value="1"/>
</dbReference>
<evidence type="ECO:0000259" key="6">
    <source>
        <dbReference type="Pfam" id="PF00496"/>
    </source>
</evidence>
<dbReference type="Gene3D" id="3.40.190.10">
    <property type="entry name" value="Periplasmic binding protein-like II"/>
    <property type="match status" value="1"/>
</dbReference>
<dbReference type="InterPro" id="IPR030678">
    <property type="entry name" value="Peptide/Ni-bd"/>
</dbReference>
<evidence type="ECO:0000313" key="8">
    <source>
        <dbReference type="Proteomes" id="UP000244081"/>
    </source>
</evidence>
<dbReference type="Gene3D" id="3.10.105.10">
    <property type="entry name" value="Dipeptide-binding Protein, Domain 3"/>
    <property type="match status" value="1"/>
</dbReference>
<dbReference type="InterPro" id="IPR039424">
    <property type="entry name" value="SBP_5"/>
</dbReference>
<evidence type="ECO:0000256" key="2">
    <source>
        <dbReference type="ARBA" id="ARBA00005695"/>
    </source>
</evidence>
<keyword evidence="3" id="KW-0813">Transport</keyword>
<gene>
    <name evidence="7" type="ORF">C8N35_10155</name>
</gene>
<evidence type="ECO:0000256" key="5">
    <source>
        <dbReference type="SAM" id="SignalP"/>
    </source>
</evidence>
<protein>
    <submittedName>
        <fullName evidence="7">Oligopeptide transport system substrate-binding protein</fullName>
    </submittedName>
</protein>
<comment type="caution">
    <text evidence="7">The sequence shown here is derived from an EMBL/GenBank/DDBJ whole genome shotgun (WGS) entry which is preliminary data.</text>
</comment>
<keyword evidence="4 5" id="KW-0732">Signal</keyword>
<feature type="signal peptide" evidence="5">
    <location>
        <begin position="1"/>
        <end position="24"/>
    </location>
</feature>
<reference evidence="7 8" key="1">
    <citation type="submission" date="2018-04" db="EMBL/GenBank/DDBJ databases">
        <title>Genomic Encyclopedia of Archaeal and Bacterial Type Strains, Phase II (KMG-II): from individual species to whole genera.</title>
        <authorList>
            <person name="Goeker M."/>
        </authorList>
    </citation>
    <scope>NUCLEOTIDE SEQUENCE [LARGE SCALE GENOMIC DNA]</scope>
    <source>
        <strain evidence="7 8">DSM 23382</strain>
    </source>
</reference>
<keyword evidence="8" id="KW-1185">Reference proteome</keyword>
<dbReference type="GO" id="GO:0030288">
    <property type="term" value="C:outer membrane-bounded periplasmic space"/>
    <property type="evidence" value="ECO:0007669"/>
    <property type="project" value="TreeGrafter"/>
</dbReference>
<dbReference type="RefSeq" id="WP_210203410.1">
    <property type="nucleotide sequence ID" value="NZ_QAYG01000001.1"/>
</dbReference>
<dbReference type="CDD" id="cd08504">
    <property type="entry name" value="PBP2_OppA"/>
    <property type="match status" value="1"/>
</dbReference>
<dbReference type="Pfam" id="PF00496">
    <property type="entry name" value="SBP_bac_5"/>
    <property type="match status" value="1"/>
</dbReference>
<dbReference type="GO" id="GO:1904680">
    <property type="term" value="F:peptide transmembrane transporter activity"/>
    <property type="evidence" value="ECO:0007669"/>
    <property type="project" value="TreeGrafter"/>
</dbReference>
<dbReference type="GO" id="GO:0043190">
    <property type="term" value="C:ATP-binding cassette (ABC) transporter complex"/>
    <property type="evidence" value="ECO:0007669"/>
    <property type="project" value="InterPro"/>
</dbReference>
<dbReference type="GO" id="GO:0015833">
    <property type="term" value="P:peptide transport"/>
    <property type="evidence" value="ECO:0007669"/>
    <property type="project" value="TreeGrafter"/>
</dbReference>
<dbReference type="EMBL" id="QAYG01000001">
    <property type="protein sequence ID" value="PTW62023.1"/>
    <property type="molecule type" value="Genomic_DNA"/>
</dbReference>
<accession>A0A2T5VE63</accession>
<dbReference type="FunFam" id="3.90.76.10:FF:000001">
    <property type="entry name" value="Oligopeptide ABC transporter substrate-binding protein"/>
    <property type="match status" value="1"/>
</dbReference>
<organism evidence="7 8">
    <name type="scientific">Breoghania corrubedonensis</name>
    <dbReference type="NCBI Taxonomy" id="665038"/>
    <lineage>
        <taxon>Bacteria</taxon>
        <taxon>Pseudomonadati</taxon>
        <taxon>Pseudomonadota</taxon>
        <taxon>Alphaproteobacteria</taxon>
        <taxon>Hyphomicrobiales</taxon>
        <taxon>Stappiaceae</taxon>
        <taxon>Breoghania</taxon>
    </lineage>
</organism>
<sequence length="527" mass="58991">MKTGFWRVLFAALLLFSAGGMVRADVVYHRGNDSNPETLDQHKTSTVSEANILADLYEGLLVYDAAARVSPGMAQSWDISKDGTVYTFHLRDAKWSNGDAVTAGDFVYSLRRIMDPATGAKYANILYPIKNAEAVNKGKARPADLGVKAIDDSTLEITLEGPTPYFLELLTHQTGLPVHPASVEKYGSDFVRPENMVTNGAYTLTQFTPDDKVVLDKSPTYHDAANVKIDRVIYYPMEDRSACVRRFEAGEIDSCSDLPTDQMASLREKFGDQVRTPPYLGTYYYAIRTDKAPFSDVRVRRALSMSIDRVYLAEEIWADTMLPAYSFVPPGISNYGEPAYAAFKDEPMLDREDEAAALLKEAGFGPGHPLKVEISYNTSENHKNTAVAIADMWKAIGVETSLINRDGASHYAYLRDKGDFDVARAAWIADYSDPQNFLFMVRSDNPGFNYANYANPDYDALMNKAAVEQDLEKRAGILHEAETMFMRDVPFIPLMFYSSHSLVSQKLKGWEDNVQNKHLTRYMAKEN</sequence>
<dbReference type="PIRSF" id="PIRSF002741">
    <property type="entry name" value="MppA"/>
    <property type="match status" value="1"/>
</dbReference>
<proteinExistence type="inferred from homology"/>
<evidence type="ECO:0000313" key="7">
    <source>
        <dbReference type="EMBL" id="PTW62023.1"/>
    </source>
</evidence>
<dbReference type="AlphaFoldDB" id="A0A2T5VE63"/>